<organism evidence="1 2">
    <name type="scientific">Sorghum bicolor</name>
    <name type="common">Sorghum</name>
    <name type="synonym">Sorghum vulgare</name>
    <dbReference type="NCBI Taxonomy" id="4558"/>
    <lineage>
        <taxon>Eukaryota</taxon>
        <taxon>Viridiplantae</taxon>
        <taxon>Streptophyta</taxon>
        <taxon>Embryophyta</taxon>
        <taxon>Tracheophyta</taxon>
        <taxon>Spermatophyta</taxon>
        <taxon>Magnoliopsida</taxon>
        <taxon>Liliopsida</taxon>
        <taxon>Poales</taxon>
        <taxon>Poaceae</taxon>
        <taxon>PACMAD clade</taxon>
        <taxon>Panicoideae</taxon>
        <taxon>Andropogonodae</taxon>
        <taxon>Andropogoneae</taxon>
        <taxon>Sorghinae</taxon>
        <taxon>Sorghum</taxon>
    </lineage>
</organism>
<name>A0A1W0W850_SORBI</name>
<dbReference type="InParanoid" id="A0A1W0W850"/>
<reference evidence="1 2" key="1">
    <citation type="journal article" date="2009" name="Nature">
        <title>The Sorghum bicolor genome and the diversification of grasses.</title>
        <authorList>
            <person name="Paterson A.H."/>
            <person name="Bowers J.E."/>
            <person name="Bruggmann R."/>
            <person name="Dubchak I."/>
            <person name="Grimwood J."/>
            <person name="Gundlach H."/>
            <person name="Haberer G."/>
            <person name="Hellsten U."/>
            <person name="Mitros T."/>
            <person name="Poliakov A."/>
            <person name="Schmutz J."/>
            <person name="Spannagl M."/>
            <person name="Tang H."/>
            <person name="Wang X."/>
            <person name="Wicker T."/>
            <person name="Bharti A.K."/>
            <person name="Chapman J."/>
            <person name="Feltus F.A."/>
            <person name="Gowik U."/>
            <person name="Grigoriev I.V."/>
            <person name="Lyons E."/>
            <person name="Maher C.A."/>
            <person name="Martis M."/>
            <person name="Narechania A."/>
            <person name="Otillar R.P."/>
            <person name="Penning B.W."/>
            <person name="Salamov A.A."/>
            <person name="Wang Y."/>
            <person name="Zhang L."/>
            <person name="Carpita N.C."/>
            <person name="Freeling M."/>
            <person name="Gingle A.R."/>
            <person name="Hash C.T."/>
            <person name="Keller B."/>
            <person name="Klein P."/>
            <person name="Kresovich S."/>
            <person name="McCann M.C."/>
            <person name="Ming R."/>
            <person name="Peterson D.G."/>
            <person name="Mehboob-ur-Rahman"/>
            <person name="Ware D."/>
            <person name="Westhoff P."/>
            <person name="Mayer K.F."/>
            <person name="Messing J."/>
            <person name="Rokhsar D.S."/>
        </authorList>
    </citation>
    <scope>NUCLEOTIDE SEQUENCE [LARGE SCALE GENOMIC DNA]</scope>
    <source>
        <strain evidence="2">cv. BTx623</strain>
    </source>
</reference>
<dbReference type="Gramene" id="OQU90546">
    <property type="protein sequence ID" value="OQU90546"/>
    <property type="gene ID" value="SORBI_3002G427550"/>
</dbReference>
<sequence>MARKPKRTRLDCSFDWVRERVRGYSIMPPVTTQPVPGNCGAHVAVEAFESRARILNAKENQPFPTLSLYCTSLIS</sequence>
<reference evidence="2" key="2">
    <citation type="journal article" date="2018" name="Plant J.">
        <title>The Sorghum bicolor reference genome: improved assembly, gene annotations, a transcriptome atlas, and signatures of genome organization.</title>
        <authorList>
            <person name="McCormick R.F."/>
            <person name="Truong S.K."/>
            <person name="Sreedasyam A."/>
            <person name="Jenkins J."/>
            <person name="Shu S."/>
            <person name="Sims D."/>
            <person name="Kennedy M."/>
            <person name="Amirebrahimi M."/>
            <person name="Weers B.D."/>
            <person name="McKinley B."/>
            <person name="Mattison A."/>
            <person name="Morishige D.T."/>
            <person name="Grimwood J."/>
            <person name="Schmutz J."/>
            <person name="Mullet J.E."/>
        </authorList>
    </citation>
    <scope>NUCLEOTIDE SEQUENCE [LARGE SCALE GENOMIC DNA]</scope>
    <source>
        <strain evidence="2">cv. BTx623</strain>
    </source>
</reference>
<dbReference type="Proteomes" id="UP000000768">
    <property type="component" value="Chromosome 2"/>
</dbReference>
<protein>
    <submittedName>
        <fullName evidence="1">Uncharacterized protein</fullName>
    </submittedName>
</protein>
<dbReference type="Gene3D" id="3.90.70.10">
    <property type="entry name" value="Cysteine proteinases"/>
    <property type="match status" value="1"/>
</dbReference>
<dbReference type="AlphaFoldDB" id="A0A1W0W850"/>
<dbReference type="EMBL" id="CM000761">
    <property type="protein sequence ID" value="OQU90546.1"/>
    <property type="molecule type" value="Genomic_DNA"/>
</dbReference>
<dbReference type="SUPFAM" id="SSF54001">
    <property type="entry name" value="Cysteine proteinases"/>
    <property type="match status" value="1"/>
</dbReference>
<evidence type="ECO:0000313" key="2">
    <source>
        <dbReference type="Proteomes" id="UP000000768"/>
    </source>
</evidence>
<accession>A0A1W0W850</accession>
<dbReference type="InterPro" id="IPR038765">
    <property type="entry name" value="Papain-like_cys_pep_sf"/>
</dbReference>
<proteinExistence type="predicted"/>
<keyword evidence="2" id="KW-1185">Reference proteome</keyword>
<gene>
    <name evidence="1" type="ORF">SORBI_3002G427550</name>
</gene>
<evidence type="ECO:0000313" key="1">
    <source>
        <dbReference type="EMBL" id="OQU90546.1"/>
    </source>
</evidence>